<keyword evidence="4" id="KW-0804">Transcription</keyword>
<dbReference type="SUPFAM" id="SSF46785">
    <property type="entry name" value="Winged helix' DNA-binding domain"/>
    <property type="match status" value="1"/>
</dbReference>
<dbReference type="Pfam" id="PF03466">
    <property type="entry name" value="LysR_substrate"/>
    <property type="match status" value="1"/>
</dbReference>
<dbReference type="RefSeq" id="WP_112169708.1">
    <property type="nucleotide sequence ID" value="NZ_QEOB01000002.1"/>
</dbReference>
<evidence type="ECO:0000256" key="4">
    <source>
        <dbReference type="ARBA" id="ARBA00023163"/>
    </source>
</evidence>
<dbReference type="InterPro" id="IPR050176">
    <property type="entry name" value="LTTR"/>
</dbReference>
<keyword evidence="2" id="KW-0805">Transcription regulation</keyword>
<name>A0ABX5KUQ7_9BURK</name>
<evidence type="ECO:0000256" key="2">
    <source>
        <dbReference type="ARBA" id="ARBA00023015"/>
    </source>
</evidence>
<dbReference type="PANTHER" id="PTHR30579:SF7">
    <property type="entry name" value="HTH-TYPE TRANSCRIPTIONAL REGULATOR LRHA-RELATED"/>
    <property type="match status" value="1"/>
</dbReference>
<dbReference type="PROSITE" id="PS50931">
    <property type="entry name" value="HTH_LYSR"/>
    <property type="match status" value="1"/>
</dbReference>
<evidence type="ECO:0000313" key="7">
    <source>
        <dbReference type="Proteomes" id="UP000245712"/>
    </source>
</evidence>
<organism evidence="6 7">
    <name type="scientific">Paraburkholderia unamae</name>
    <dbReference type="NCBI Taxonomy" id="219649"/>
    <lineage>
        <taxon>Bacteria</taxon>
        <taxon>Pseudomonadati</taxon>
        <taxon>Pseudomonadota</taxon>
        <taxon>Betaproteobacteria</taxon>
        <taxon>Burkholderiales</taxon>
        <taxon>Burkholderiaceae</taxon>
        <taxon>Paraburkholderia</taxon>
    </lineage>
</organism>
<protein>
    <submittedName>
        <fullName evidence="6">LysR family transcriptional regulator</fullName>
    </submittedName>
</protein>
<comment type="caution">
    <text evidence="6">The sequence shown here is derived from an EMBL/GenBank/DDBJ whole genome shotgun (WGS) entry which is preliminary data.</text>
</comment>
<dbReference type="PRINTS" id="PR00039">
    <property type="entry name" value="HTHLYSR"/>
</dbReference>
<gene>
    <name evidence="6" type="ORF">C7402_10256</name>
</gene>
<evidence type="ECO:0000313" key="6">
    <source>
        <dbReference type="EMBL" id="PVX86221.1"/>
    </source>
</evidence>
<evidence type="ECO:0000256" key="1">
    <source>
        <dbReference type="ARBA" id="ARBA00009437"/>
    </source>
</evidence>
<accession>A0ABX5KUQ7</accession>
<dbReference type="CDD" id="cd05466">
    <property type="entry name" value="PBP2_LTTR_substrate"/>
    <property type="match status" value="1"/>
</dbReference>
<reference evidence="6 7" key="1">
    <citation type="submission" date="2018-05" db="EMBL/GenBank/DDBJ databases">
        <title>Genomic Encyclopedia of Type Strains, Phase IV (KMG-V): Genome sequencing to study the core and pangenomes of soil and plant-associated prokaryotes.</title>
        <authorList>
            <person name="Whitman W."/>
        </authorList>
    </citation>
    <scope>NUCLEOTIDE SEQUENCE [LARGE SCALE GENOMIC DNA]</scope>
    <source>
        <strain evidence="6 7">SCZa-39</strain>
    </source>
</reference>
<feature type="domain" description="HTH lysR-type" evidence="5">
    <location>
        <begin position="5"/>
        <end position="62"/>
    </location>
</feature>
<dbReference type="InterPro" id="IPR036388">
    <property type="entry name" value="WH-like_DNA-bd_sf"/>
</dbReference>
<dbReference type="Gene3D" id="3.40.190.10">
    <property type="entry name" value="Periplasmic binding protein-like II"/>
    <property type="match status" value="2"/>
</dbReference>
<dbReference type="InterPro" id="IPR036390">
    <property type="entry name" value="WH_DNA-bd_sf"/>
</dbReference>
<proteinExistence type="inferred from homology"/>
<dbReference type="EMBL" id="QEOB01000002">
    <property type="protein sequence ID" value="PVX86221.1"/>
    <property type="molecule type" value="Genomic_DNA"/>
</dbReference>
<evidence type="ECO:0000256" key="3">
    <source>
        <dbReference type="ARBA" id="ARBA00023125"/>
    </source>
</evidence>
<keyword evidence="7" id="KW-1185">Reference proteome</keyword>
<evidence type="ECO:0000259" key="5">
    <source>
        <dbReference type="PROSITE" id="PS50931"/>
    </source>
</evidence>
<dbReference type="InterPro" id="IPR000847">
    <property type="entry name" value="LysR_HTH_N"/>
</dbReference>
<dbReference type="Gene3D" id="1.10.10.10">
    <property type="entry name" value="Winged helix-like DNA-binding domain superfamily/Winged helix DNA-binding domain"/>
    <property type="match status" value="1"/>
</dbReference>
<dbReference type="Pfam" id="PF00126">
    <property type="entry name" value="HTH_1"/>
    <property type="match status" value="1"/>
</dbReference>
<dbReference type="InterPro" id="IPR005119">
    <property type="entry name" value="LysR_subst-bd"/>
</dbReference>
<dbReference type="Proteomes" id="UP000245712">
    <property type="component" value="Unassembled WGS sequence"/>
</dbReference>
<keyword evidence="3" id="KW-0238">DNA-binding</keyword>
<dbReference type="SUPFAM" id="SSF53850">
    <property type="entry name" value="Periplasmic binding protein-like II"/>
    <property type="match status" value="1"/>
</dbReference>
<dbReference type="PANTHER" id="PTHR30579">
    <property type="entry name" value="TRANSCRIPTIONAL REGULATOR"/>
    <property type="match status" value="1"/>
</dbReference>
<comment type="similarity">
    <text evidence="1">Belongs to the LysR transcriptional regulatory family.</text>
</comment>
<sequence length="295" mass="31219">MPRDLDSTLLRTFVTVVETGNISDAAVVLHRTQAAISMALRRLEEDVGQRLLQRSPRGVKPTAAGNVLLPYACTLLNAGLAARAALNTGEIAGTVRLGMLEDIAVGHLPHALKQFATSFENVALEIVIDGSATLGTALVKGQLDIVIGDPSLIHLSPDVTWRHPLRWAATNTGVVSFDDGPVPIVAFAGQCPWQDALFASLRDAGIEWKVVCTSASLSAIQSAVQAGLGIGVLLDWTIRRDTMRALNAGEFGLPVPPDASFGLYTRREDQTAATATLQQFLLESLAPGHAATTGD</sequence>